<keyword evidence="2" id="KW-0732">Signal</keyword>
<dbReference type="GO" id="GO:0015562">
    <property type="term" value="F:efflux transmembrane transporter activity"/>
    <property type="evidence" value="ECO:0007669"/>
    <property type="project" value="InterPro"/>
</dbReference>
<dbReference type="EMBL" id="PXYI01000007">
    <property type="protein sequence ID" value="PSJ38104.1"/>
    <property type="molecule type" value="Genomic_DNA"/>
</dbReference>
<comment type="caution">
    <text evidence="3">The sequence shown here is derived from an EMBL/GenBank/DDBJ whole genome shotgun (WGS) entry which is preliminary data.</text>
</comment>
<evidence type="ECO:0000256" key="2">
    <source>
        <dbReference type="RuleBase" id="RU362097"/>
    </source>
</evidence>
<protein>
    <submittedName>
        <fullName evidence="3">RND transporter</fullName>
    </submittedName>
</protein>
<evidence type="ECO:0000313" key="3">
    <source>
        <dbReference type="EMBL" id="PSJ38104.1"/>
    </source>
</evidence>
<dbReference type="PANTHER" id="PTHR30203">
    <property type="entry name" value="OUTER MEMBRANE CATION EFFLUX PROTEIN"/>
    <property type="match status" value="1"/>
</dbReference>
<dbReference type="PANTHER" id="PTHR30203:SF21">
    <property type="entry name" value="OUTER MEMBRANE COMPONENT OF MULTIDRUG EFFLUX PUMP-RELATED"/>
    <property type="match status" value="1"/>
</dbReference>
<feature type="signal peptide" evidence="2">
    <location>
        <begin position="1"/>
        <end position="24"/>
    </location>
</feature>
<dbReference type="NCBIfam" id="TIGR01845">
    <property type="entry name" value="outer_NodT"/>
    <property type="match status" value="1"/>
</dbReference>
<comment type="similarity">
    <text evidence="1 2">Belongs to the outer membrane factor (OMF) (TC 1.B.17) family.</text>
</comment>
<reference evidence="3 4" key="1">
    <citation type="submission" date="2018-03" db="EMBL/GenBank/DDBJ databases">
        <title>The draft genome of Sphingosinicella sp. GL-C-18.</title>
        <authorList>
            <person name="Liu L."/>
            <person name="Li L."/>
            <person name="Liang L."/>
            <person name="Zhang X."/>
            <person name="Wang T."/>
        </authorList>
    </citation>
    <scope>NUCLEOTIDE SEQUENCE [LARGE SCALE GENOMIC DNA]</scope>
    <source>
        <strain evidence="3 4">GL-C-18</strain>
    </source>
</reference>
<dbReference type="Proteomes" id="UP000241167">
    <property type="component" value="Unassembled WGS sequence"/>
</dbReference>
<dbReference type="PROSITE" id="PS51257">
    <property type="entry name" value="PROKAR_LIPOPROTEIN"/>
    <property type="match status" value="1"/>
</dbReference>
<dbReference type="OrthoDB" id="9770517at2"/>
<evidence type="ECO:0000256" key="1">
    <source>
        <dbReference type="ARBA" id="ARBA00007613"/>
    </source>
</evidence>
<accession>A0A2P7QJG7</accession>
<evidence type="ECO:0000313" key="4">
    <source>
        <dbReference type="Proteomes" id="UP000241167"/>
    </source>
</evidence>
<dbReference type="Pfam" id="PF02321">
    <property type="entry name" value="OEP"/>
    <property type="match status" value="2"/>
</dbReference>
<keyword evidence="2" id="KW-1134">Transmembrane beta strand</keyword>
<keyword evidence="4" id="KW-1185">Reference proteome</keyword>
<comment type="subcellular location">
    <subcellularLocation>
        <location evidence="2">Cell membrane</location>
        <topology evidence="2">Lipid-anchor</topology>
    </subcellularLocation>
</comment>
<dbReference type="InterPro" id="IPR010131">
    <property type="entry name" value="MdtP/NodT-like"/>
</dbReference>
<keyword evidence="2" id="KW-0812">Transmembrane</keyword>
<dbReference type="RefSeq" id="WP_106514917.1">
    <property type="nucleotide sequence ID" value="NZ_PXYI01000007.1"/>
</dbReference>
<keyword evidence="2" id="KW-0449">Lipoprotein</keyword>
<dbReference type="InterPro" id="IPR003423">
    <property type="entry name" value="OMP_efflux"/>
</dbReference>
<dbReference type="Gene3D" id="2.20.200.10">
    <property type="entry name" value="Outer membrane efflux proteins (OEP)"/>
    <property type="match status" value="1"/>
</dbReference>
<proteinExistence type="inferred from homology"/>
<dbReference type="AlphaFoldDB" id="A0A2P7QJG7"/>
<dbReference type="SUPFAM" id="SSF56954">
    <property type="entry name" value="Outer membrane efflux proteins (OEP)"/>
    <property type="match status" value="1"/>
</dbReference>
<sequence length="469" mass="49374">MFRKLIPAASLLALAACTVGPDYASPTPKAPAQTGFVSAASPAFTGDEPPGRWWSLFSDPVLDGLIEQALTANTDLRVAQANLAQARAVLRETRAGRLPSTTVSAGATYGNPSDANSPIALGSDVIFDAGLDVSYQLDLFGRIRRGIEASRADLGAVQAAFDFTRITVAAETARAYADACSSGRQLAVARESVRIQEETFDLTRRLVEGGRGTALESGQAGAQLEQTRAQIPTLEAQRRTALYRLSVLTGRPPAEFPQQVASCERAPSLSQPIPVGSGASLLARRPDIRQAERELAAATARIGVATASLYPDISLGGSIGSTATSVGDLASSSGFRFGIGPLISWSFPNVAVARARIAQAEAGADASLARFDGTWLNALQETESALTRYASELDRVATLRRAQANSEEAARIARLRYRAGRENFQVVLDAERSLSAIESSLAQAEAQLSDNLVTVFLALGGGWEQAPAA</sequence>
<dbReference type="GO" id="GO:0005886">
    <property type="term" value="C:plasma membrane"/>
    <property type="evidence" value="ECO:0007669"/>
    <property type="project" value="UniProtKB-SubCell"/>
</dbReference>
<feature type="chain" id="PRO_5015023338" evidence="2">
    <location>
        <begin position="25"/>
        <end position="469"/>
    </location>
</feature>
<gene>
    <name evidence="3" type="ORF">C7I55_20720</name>
</gene>
<name>A0A2P7QJG7_9SPHN</name>
<dbReference type="Gene3D" id="1.20.1600.10">
    <property type="entry name" value="Outer membrane efflux proteins (OEP)"/>
    <property type="match status" value="1"/>
</dbReference>
<organism evidence="3 4">
    <name type="scientific">Allosphingosinicella deserti</name>
    <dbReference type="NCBI Taxonomy" id="2116704"/>
    <lineage>
        <taxon>Bacteria</taxon>
        <taxon>Pseudomonadati</taxon>
        <taxon>Pseudomonadota</taxon>
        <taxon>Alphaproteobacteria</taxon>
        <taxon>Sphingomonadales</taxon>
        <taxon>Sphingomonadaceae</taxon>
        <taxon>Allosphingosinicella</taxon>
    </lineage>
</organism>
<keyword evidence="2" id="KW-0472">Membrane</keyword>
<keyword evidence="2" id="KW-0564">Palmitate</keyword>